<dbReference type="Pfam" id="PF03048">
    <property type="entry name" value="Herpes_UL92"/>
    <property type="match status" value="1"/>
</dbReference>
<proteinExistence type="predicted"/>
<gene>
    <name evidence="1" type="primary">U63</name>
</gene>
<organism evidence="1 2">
    <name type="scientific">Elephant endotheliotropic herpesvirus 5</name>
    <dbReference type="NCBI Taxonomy" id="768738"/>
    <lineage>
        <taxon>Viruses</taxon>
        <taxon>Duplodnaviria</taxon>
        <taxon>Heunggongvirae</taxon>
        <taxon>Peploviricota</taxon>
        <taxon>Herviviricetes</taxon>
        <taxon>Herpesvirales</taxon>
        <taxon>Orthoherpesviridae</taxon>
        <taxon>Betaherpesvirinae</taxon>
        <taxon>Proboscivirus</taxon>
    </lineage>
</organism>
<dbReference type="GeneID" id="20098543"/>
<dbReference type="KEGG" id="vg:20098543"/>
<dbReference type="InterPro" id="IPR004289">
    <property type="entry name" value="Herpes_UL92"/>
</dbReference>
<name>A0A075CYQ9_9BETA</name>
<protein>
    <submittedName>
        <fullName evidence="1">Protein UL92</fullName>
    </submittedName>
</protein>
<dbReference type="OrthoDB" id="13102at10239"/>
<sequence>MEECMHNMMLLHNPLTHELNINNLYICTLCGFSHVCNEESSNCKILETSEGVVCLYTGLTHLERFPCIMNIVPNDSDHDTADIDYMNAVQSILRRVFVFFKTYEFKYLHVTTEIFTENEFKPHVLNAVITTFRRVFTSQKLIDKVSIFTISKLFIQLLIGKYAKQTTYDGNIIKVSKRKREDTLLKQMRYEYGNSSV</sequence>
<dbReference type="Proteomes" id="UP000152474">
    <property type="component" value="Segment"/>
</dbReference>
<accession>A0A075CYQ9</accession>
<evidence type="ECO:0000313" key="1">
    <source>
        <dbReference type="EMBL" id="AHC02857.1"/>
    </source>
</evidence>
<dbReference type="RefSeq" id="YP_009051988.1">
    <property type="nucleotide sequence ID" value="NC_024696.1"/>
</dbReference>
<dbReference type="EMBL" id="KF921519">
    <property type="protein sequence ID" value="AHC02857.1"/>
    <property type="molecule type" value="Genomic_DNA"/>
</dbReference>
<reference evidence="1 2" key="1">
    <citation type="submission" date="2013-11" db="EMBL/GenBank/DDBJ databases">
        <title>Genome sequence of elephant endotheliotropic herpesvirus 5.</title>
        <authorList>
            <person name="Wilkie G.S."/>
            <person name="Davison A.J."/>
            <person name="Denk D."/>
            <person name="Kerr K."/>
            <person name="Redrobe S."/>
            <person name="Steinbach F."/>
            <person name="Dastjerdi A."/>
        </authorList>
    </citation>
    <scope>NUCLEOTIDE SEQUENCE [LARGE SCALE GENOMIC DNA]</scope>
    <source>
        <strain evidence="1 2">Vijay</strain>
    </source>
</reference>
<keyword evidence="2" id="KW-1185">Reference proteome</keyword>
<evidence type="ECO:0000313" key="2">
    <source>
        <dbReference type="Proteomes" id="UP000152474"/>
    </source>
</evidence>